<dbReference type="CDD" id="cd00143">
    <property type="entry name" value="PP2Cc"/>
    <property type="match status" value="2"/>
</dbReference>
<dbReference type="SMART" id="SM00332">
    <property type="entry name" value="PP2Cc"/>
    <property type="match status" value="2"/>
</dbReference>
<dbReference type="InterPro" id="IPR001932">
    <property type="entry name" value="PPM-type_phosphatase-like_dom"/>
</dbReference>
<evidence type="ECO:0000256" key="7">
    <source>
        <dbReference type="ARBA" id="ARBA00022912"/>
    </source>
</evidence>
<feature type="domain" description="PPM-type phosphatase" evidence="10">
    <location>
        <begin position="395"/>
        <end position="673"/>
    </location>
</feature>
<evidence type="ECO:0000256" key="3">
    <source>
        <dbReference type="ARBA" id="ARBA00013081"/>
    </source>
</evidence>
<dbReference type="EMBL" id="CM010721">
    <property type="protein sequence ID" value="RZC68276.1"/>
    <property type="molecule type" value="Genomic_DNA"/>
</dbReference>
<evidence type="ECO:0000256" key="1">
    <source>
        <dbReference type="ARBA" id="ARBA00001936"/>
    </source>
</evidence>
<gene>
    <name evidence="11" type="ORF">C5167_031532</name>
</gene>
<evidence type="ECO:0000256" key="6">
    <source>
        <dbReference type="ARBA" id="ARBA00022842"/>
    </source>
</evidence>
<accession>A0A4Y7K616</accession>
<keyword evidence="5 9" id="KW-0378">Hydrolase</keyword>
<dbReference type="Gene3D" id="3.60.40.10">
    <property type="entry name" value="PPM-type phosphatase domain"/>
    <property type="match status" value="2"/>
</dbReference>
<dbReference type="GO" id="GO:0004722">
    <property type="term" value="F:protein serine/threonine phosphatase activity"/>
    <property type="evidence" value="ECO:0007669"/>
    <property type="project" value="UniProtKB-EC"/>
</dbReference>
<keyword evidence="4" id="KW-0479">Metal-binding</keyword>
<dbReference type="InterPro" id="IPR000222">
    <property type="entry name" value="PP2C_BS"/>
</dbReference>
<dbReference type="PROSITE" id="PS01032">
    <property type="entry name" value="PPM_1"/>
    <property type="match status" value="2"/>
</dbReference>
<keyword evidence="6" id="KW-0460">Magnesium</keyword>
<protein>
    <recommendedName>
        <fullName evidence="3">protein-serine/threonine phosphatase</fullName>
        <ecNumber evidence="3">3.1.3.16</ecNumber>
    </recommendedName>
</protein>
<sequence>MEIIEDDHDHSNKMGGSSLPPIGILLEKDVPAAATTTTVGILVSSGGNELCGGGCDDDISRDILQCVSHGSVSVCGGRPEMEDAVTIVQNLLPSSNNVRPRNHDHGGEVKYDFFGVYDGHGGSVVANLCCERLHKILVTETVSSNLDGIEWENVMVSCFEKMDREVSEKEVEIKSIKSQGSTAVVSLISKDKIIVANCGDSRAVLSRAGSPPIPLSQDHKFKPDRKDEMERIEAAGGTVINWNGFRVLGVLATSRCIGDRYLKPFVTSVPEVTITSRNESDEFLIFASDGLWDVMSNKMACQIARKCLEGKVARISSSLLDHTCNAAFAAAVLAEVAMARGSKDNISVVIVELKKLIQEVKLMVSMKIMEDDHDHDHHSKKDDVPAIPKVGILAYHGSMSVCGRRREMEDAITVIPGLLPSSNRNCPCDHDFDFFAVYDGHGGSAVANLCSEQLHKILVDEIQGSSNLDKIDWENVMVSCFLKMDGQVVSGKEVEDENIKSIGSTAVVALISKDKIIVANCGDSRAVLSRAGLPIPLSQDHKPDRIDERDRIEAAGGTVINWDGSRVLGVLATSRSIGDRYLKPYVISVPEVRIISPTESDEFLILASDGLWDVMSNKMACQIARKCLQGKVASISSSLLDHTCNAAFAAAVLAEVSMARGSKDNISVVVVQLKKLI</sequence>
<keyword evidence="12" id="KW-1185">Reference proteome</keyword>
<dbReference type="Pfam" id="PF00481">
    <property type="entry name" value="PP2C"/>
    <property type="match status" value="2"/>
</dbReference>
<reference evidence="11 12" key="1">
    <citation type="journal article" date="2018" name="Science">
        <title>The opium poppy genome and morphinan production.</title>
        <authorList>
            <person name="Guo L."/>
            <person name="Winzer T."/>
            <person name="Yang X."/>
            <person name="Li Y."/>
            <person name="Ning Z."/>
            <person name="He Z."/>
            <person name="Teodor R."/>
            <person name="Lu Y."/>
            <person name="Bowser T.A."/>
            <person name="Graham I.A."/>
            <person name="Ye K."/>
        </authorList>
    </citation>
    <scope>NUCLEOTIDE SEQUENCE [LARGE SCALE GENOMIC DNA]</scope>
    <source>
        <strain evidence="12">cv. HN1</strain>
        <tissue evidence="11">Leaves</tissue>
    </source>
</reference>
<dbReference type="FunFam" id="3.60.40.10:FF:000041">
    <property type="entry name" value="Protein phosphatase 2C 51"/>
    <property type="match status" value="1"/>
</dbReference>
<name>A0A4Y7K616_PAPSO</name>
<keyword evidence="8" id="KW-0464">Manganese</keyword>
<evidence type="ECO:0000256" key="5">
    <source>
        <dbReference type="ARBA" id="ARBA00022801"/>
    </source>
</evidence>
<proteinExistence type="inferred from homology"/>
<comment type="similarity">
    <text evidence="9">Belongs to the PP2C family.</text>
</comment>
<dbReference type="AlphaFoldDB" id="A0A4Y7K616"/>
<dbReference type="InterPro" id="IPR036457">
    <property type="entry name" value="PPM-type-like_dom_sf"/>
</dbReference>
<comment type="cofactor">
    <cofactor evidence="2">
        <name>Mg(2+)</name>
        <dbReference type="ChEBI" id="CHEBI:18420"/>
    </cofactor>
</comment>
<dbReference type="SMART" id="SM00331">
    <property type="entry name" value="PP2C_SIG"/>
    <property type="match status" value="1"/>
</dbReference>
<organism evidence="11 12">
    <name type="scientific">Papaver somniferum</name>
    <name type="common">Opium poppy</name>
    <dbReference type="NCBI Taxonomy" id="3469"/>
    <lineage>
        <taxon>Eukaryota</taxon>
        <taxon>Viridiplantae</taxon>
        <taxon>Streptophyta</taxon>
        <taxon>Embryophyta</taxon>
        <taxon>Tracheophyta</taxon>
        <taxon>Spermatophyta</taxon>
        <taxon>Magnoliopsida</taxon>
        <taxon>Ranunculales</taxon>
        <taxon>Papaveraceae</taxon>
        <taxon>Papaveroideae</taxon>
        <taxon>Papaver</taxon>
    </lineage>
</organism>
<dbReference type="SUPFAM" id="SSF81606">
    <property type="entry name" value="PP2C-like"/>
    <property type="match status" value="2"/>
</dbReference>
<dbReference type="FunFam" id="3.60.40.10:FF:000291">
    <property type="entry name" value="Protein phosphatase 2C 50"/>
    <property type="match status" value="1"/>
</dbReference>
<dbReference type="InterPro" id="IPR015655">
    <property type="entry name" value="PP2C"/>
</dbReference>
<dbReference type="EC" id="3.1.3.16" evidence="3"/>
<dbReference type="OMA" id="FCTHTIA"/>
<keyword evidence="7 9" id="KW-0904">Protein phosphatase</keyword>
<evidence type="ECO:0000256" key="8">
    <source>
        <dbReference type="ARBA" id="ARBA00023211"/>
    </source>
</evidence>
<evidence type="ECO:0000313" key="12">
    <source>
        <dbReference type="Proteomes" id="UP000316621"/>
    </source>
</evidence>
<dbReference type="Gramene" id="RZC68276">
    <property type="protein sequence ID" value="RZC68276"/>
    <property type="gene ID" value="C5167_031532"/>
</dbReference>
<dbReference type="GO" id="GO:0046872">
    <property type="term" value="F:metal ion binding"/>
    <property type="evidence" value="ECO:0007669"/>
    <property type="project" value="UniProtKB-KW"/>
</dbReference>
<dbReference type="Proteomes" id="UP000316621">
    <property type="component" value="Chromosome 7"/>
</dbReference>
<comment type="cofactor">
    <cofactor evidence="1">
        <name>Mn(2+)</name>
        <dbReference type="ChEBI" id="CHEBI:29035"/>
    </cofactor>
</comment>
<feature type="domain" description="PPM-type phosphatase" evidence="10">
    <location>
        <begin position="68"/>
        <end position="353"/>
    </location>
</feature>
<evidence type="ECO:0000256" key="2">
    <source>
        <dbReference type="ARBA" id="ARBA00001946"/>
    </source>
</evidence>
<dbReference type="STRING" id="3469.A0A4Y7K616"/>
<evidence type="ECO:0000313" key="11">
    <source>
        <dbReference type="EMBL" id="RZC68276.1"/>
    </source>
</evidence>
<dbReference type="PANTHER" id="PTHR47992">
    <property type="entry name" value="PROTEIN PHOSPHATASE"/>
    <property type="match status" value="1"/>
</dbReference>
<evidence type="ECO:0000259" key="10">
    <source>
        <dbReference type="PROSITE" id="PS51746"/>
    </source>
</evidence>
<evidence type="ECO:0000256" key="4">
    <source>
        <dbReference type="ARBA" id="ARBA00022723"/>
    </source>
</evidence>
<evidence type="ECO:0000256" key="9">
    <source>
        <dbReference type="RuleBase" id="RU003465"/>
    </source>
</evidence>
<dbReference type="PROSITE" id="PS51746">
    <property type="entry name" value="PPM_2"/>
    <property type="match status" value="2"/>
</dbReference>